<evidence type="ECO:0000313" key="2">
    <source>
        <dbReference type="Proteomes" id="UP000216361"/>
    </source>
</evidence>
<evidence type="ECO:0000313" key="1">
    <source>
        <dbReference type="EMBL" id="OYQ20213.1"/>
    </source>
</evidence>
<dbReference type="Proteomes" id="UP000216361">
    <property type="component" value="Unassembled WGS sequence"/>
</dbReference>
<comment type="caution">
    <text evidence="1">The sequence shown here is derived from an EMBL/GenBank/DDBJ whole genome shotgun (WGS) entry which is preliminary data.</text>
</comment>
<accession>A0A255XTG6</accession>
<proteinExistence type="predicted"/>
<protein>
    <submittedName>
        <fullName evidence="1">Uncharacterized protein</fullName>
    </submittedName>
</protein>
<organism evidence="1 2">
    <name type="scientific">Elstera cyanobacteriorum</name>
    <dbReference type="NCBI Taxonomy" id="2022747"/>
    <lineage>
        <taxon>Bacteria</taxon>
        <taxon>Pseudomonadati</taxon>
        <taxon>Pseudomonadota</taxon>
        <taxon>Alphaproteobacteria</taxon>
        <taxon>Rhodospirillales</taxon>
        <taxon>Rhodospirillaceae</taxon>
        <taxon>Elstera</taxon>
    </lineage>
</organism>
<sequence>MLPPDLQQIADICALGALEHRLILTLAPRGSVAEHRALVTTLQDLVDQGFLIDLGVDAAGHWLKTADAVFAGALGRVAA</sequence>
<dbReference type="RefSeq" id="WP_094408036.1">
    <property type="nucleotide sequence ID" value="NZ_BMJZ01000001.1"/>
</dbReference>
<name>A0A255XTG6_9PROT</name>
<dbReference type="EMBL" id="NOXS01000029">
    <property type="protein sequence ID" value="OYQ20213.1"/>
    <property type="molecule type" value="Genomic_DNA"/>
</dbReference>
<reference evidence="1 2" key="1">
    <citation type="submission" date="2017-07" db="EMBL/GenBank/DDBJ databases">
        <title>Elstera cyanobacteriorum sp. nov., a novel bacterium isolated from cyanobacterial aggregates in a eutrophic lake.</title>
        <authorList>
            <person name="Cai H."/>
        </authorList>
    </citation>
    <scope>NUCLEOTIDE SEQUENCE [LARGE SCALE GENOMIC DNA]</scope>
    <source>
        <strain evidence="1 2">TH019</strain>
    </source>
</reference>
<dbReference type="AlphaFoldDB" id="A0A255XTG6"/>
<keyword evidence="2" id="KW-1185">Reference proteome</keyword>
<gene>
    <name evidence="1" type="ORF">CHR90_05760</name>
</gene>